<dbReference type="AlphaFoldDB" id="A0A9P7Z885"/>
<sequence>MMLCSNRSEGFGPKSILSSPLPTSCFTDTVLIPLPVWIALLMLPVLLILSLRHRKQNYNPSTAHLRAKKSHNCLFTTVSVVYYLLIVANMLMEVLEIVRLELIQYGISLIPFTFVGLLLAGALHWTEGSGGRVRGWQAVNGVLWVGGIVMNVIKVVALVKEGINGRRDSKYPIVDQVTDVAVVAGVYAVLAILEVVLQLWRAFRINNRQQSLKSAGNPVFDGGWMK</sequence>
<feature type="transmembrane region" description="Helical" evidence="2">
    <location>
        <begin position="180"/>
        <end position="200"/>
    </location>
</feature>
<dbReference type="Proteomes" id="UP000887226">
    <property type="component" value="Unassembled WGS sequence"/>
</dbReference>
<feature type="transmembrane region" description="Helical" evidence="2">
    <location>
        <begin position="30"/>
        <end position="51"/>
    </location>
</feature>
<dbReference type="OrthoDB" id="5399848at2759"/>
<comment type="caution">
    <text evidence="4">The sequence shown here is derived from an EMBL/GenBank/DDBJ whole genome shotgun (WGS) entry which is preliminary data.</text>
</comment>
<name>A0A9P7Z885_9HELO</name>
<proteinExistence type="predicted"/>
<accession>A0A9P7Z885</accession>
<keyword evidence="2" id="KW-0812">Transmembrane</keyword>
<protein>
    <recommendedName>
        <fullName evidence="3">ABC transporter TMD0 domain-containing protein</fullName>
    </recommendedName>
</protein>
<feature type="transmembrane region" description="Helical" evidence="2">
    <location>
        <begin position="103"/>
        <end position="126"/>
    </location>
</feature>
<dbReference type="Pfam" id="PF24357">
    <property type="entry name" value="TMD0_ABC"/>
    <property type="match status" value="1"/>
</dbReference>
<feature type="transmembrane region" description="Helical" evidence="2">
    <location>
        <begin position="138"/>
        <end position="160"/>
    </location>
</feature>
<evidence type="ECO:0000313" key="5">
    <source>
        <dbReference type="Proteomes" id="UP000887226"/>
    </source>
</evidence>
<gene>
    <name evidence="4" type="ORF">BJ878DRAFT_244682</name>
</gene>
<keyword evidence="2" id="KW-1133">Transmembrane helix</keyword>
<keyword evidence="2" id="KW-0472">Membrane</keyword>
<evidence type="ECO:0000256" key="2">
    <source>
        <dbReference type="SAM" id="Phobius"/>
    </source>
</evidence>
<dbReference type="GO" id="GO:0016020">
    <property type="term" value="C:membrane"/>
    <property type="evidence" value="ECO:0007669"/>
    <property type="project" value="UniProtKB-SubCell"/>
</dbReference>
<comment type="subcellular location">
    <subcellularLocation>
        <location evidence="1">Membrane</location>
        <topology evidence="1">Multi-pass membrane protein</topology>
    </subcellularLocation>
</comment>
<feature type="domain" description="ABC transporter TMD0" evidence="3">
    <location>
        <begin position="2"/>
        <end position="160"/>
    </location>
</feature>
<dbReference type="EMBL" id="MU253788">
    <property type="protein sequence ID" value="KAG9246917.1"/>
    <property type="molecule type" value="Genomic_DNA"/>
</dbReference>
<evidence type="ECO:0000259" key="3">
    <source>
        <dbReference type="Pfam" id="PF24357"/>
    </source>
</evidence>
<feature type="transmembrane region" description="Helical" evidence="2">
    <location>
        <begin position="72"/>
        <end position="91"/>
    </location>
</feature>
<evidence type="ECO:0000256" key="1">
    <source>
        <dbReference type="ARBA" id="ARBA00004141"/>
    </source>
</evidence>
<evidence type="ECO:0000313" key="4">
    <source>
        <dbReference type="EMBL" id="KAG9246917.1"/>
    </source>
</evidence>
<organism evidence="4 5">
    <name type="scientific">Calycina marina</name>
    <dbReference type="NCBI Taxonomy" id="1763456"/>
    <lineage>
        <taxon>Eukaryota</taxon>
        <taxon>Fungi</taxon>
        <taxon>Dikarya</taxon>
        <taxon>Ascomycota</taxon>
        <taxon>Pezizomycotina</taxon>
        <taxon>Leotiomycetes</taxon>
        <taxon>Helotiales</taxon>
        <taxon>Pezizellaceae</taxon>
        <taxon>Calycina</taxon>
    </lineage>
</organism>
<keyword evidence="5" id="KW-1185">Reference proteome</keyword>
<reference evidence="4" key="1">
    <citation type="journal article" date="2021" name="IMA Fungus">
        <title>Genomic characterization of three marine fungi, including Emericellopsis atlantica sp. nov. with signatures of a generalist lifestyle and marine biomass degradation.</title>
        <authorList>
            <person name="Hagestad O.C."/>
            <person name="Hou L."/>
            <person name="Andersen J.H."/>
            <person name="Hansen E.H."/>
            <person name="Altermark B."/>
            <person name="Li C."/>
            <person name="Kuhnert E."/>
            <person name="Cox R.J."/>
            <person name="Crous P.W."/>
            <person name="Spatafora J.W."/>
            <person name="Lail K."/>
            <person name="Amirebrahimi M."/>
            <person name="Lipzen A."/>
            <person name="Pangilinan J."/>
            <person name="Andreopoulos W."/>
            <person name="Hayes R.D."/>
            <person name="Ng V."/>
            <person name="Grigoriev I.V."/>
            <person name="Jackson S.A."/>
            <person name="Sutton T.D.S."/>
            <person name="Dobson A.D.W."/>
            <person name="Rama T."/>
        </authorList>
    </citation>
    <scope>NUCLEOTIDE SEQUENCE</scope>
    <source>
        <strain evidence="4">TRa3180A</strain>
    </source>
</reference>
<dbReference type="InterPro" id="IPR056227">
    <property type="entry name" value="TMD0_ABC"/>
</dbReference>